<feature type="region of interest" description="Disordered" evidence="3">
    <location>
        <begin position="123"/>
        <end position="150"/>
    </location>
</feature>
<sequence>MADSFFGFNTSLTGLELVDEPELDEEEEYDALNDETFGTEAFQGDWEEDHTKFAEVTENSRTYRNSFTSEKDDDLDLEASLSQLVLESEEEGEDEDAERSVKHKILKSANILNRFPLNSFGEYSSSPAWSPHSDEKSGFYSKQQQQIPQNVPHPVTQNSATNFMPPQSFRIPTVQELERDLMQKNRQQKLINKSKEINHSFAQDRNTYPNASNNQNSNSNNQFQNINSQQQNLHDKFPHPGASNKFPPGFGPSQQNHFNQAQQQEMVMLRNNQNMPMQLGPLLLPSHMPMLLSPHVLPHNMHPLLLSQNPRMVKPHHLNLKPRHESDQWIRFIPKHPFLVQQQQQQQQQQQLPHHQKTHLQMQNKVQNNQEIMKNGQASRNHYNSNLNQHPWLHNPNRRTGNYDEYAGLMNNRERQWLLNIQIIQLATDKPHVDDYYYMVWSKKKEKEKKLKEENRNGLKKNQQILEAFFPSNRQSKTDVNQRERRDSDREISVTPSPRVYVPLQFENSLGRLQCGSVTAPRKIIDLDVVPERQVQTQITSQRDSRKTKKILLELEMLYLLAMDIEDIDSNLIPEPSTEQSDEPPLSKPKLLEQIMSSYLNEERFVNFMCIRKGKTLLLRILSHLNNTDHSEHLTNLWCRLFKSVSVIIRRDQSDGILLQMYPYFKQWIDGVDCTVLSMIASYLLAANVPNQGKKSSRAVSPNPGKSVLSYILTTTFGVSSVSSILSRGETIYPELEQKEQQNWTNFIMNFIKHMTNLPNIESIPTPLDPLPANVVTVILNRSTGLHIQDYASAKRVLTAFNKDKSRS</sequence>
<dbReference type="Proteomes" id="UP001359485">
    <property type="component" value="Unassembled WGS sequence"/>
</dbReference>
<proteinExistence type="predicted"/>
<name>A0ABR1B286_POLSC</name>
<feature type="region of interest" description="Disordered" evidence="3">
    <location>
        <begin position="447"/>
        <end position="494"/>
    </location>
</feature>
<keyword evidence="2" id="KW-0963">Cytoplasm</keyword>
<evidence type="ECO:0000313" key="5">
    <source>
        <dbReference type="Proteomes" id="UP001359485"/>
    </source>
</evidence>
<dbReference type="EMBL" id="JAWJWF010000004">
    <property type="protein sequence ID" value="KAK6633626.1"/>
    <property type="molecule type" value="Genomic_DNA"/>
</dbReference>
<feature type="compositionally biased region" description="Polar residues" evidence="3">
    <location>
        <begin position="140"/>
        <end position="150"/>
    </location>
</feature>
<comment type="caution">
    <text evidence="4">The sequence shown here is derived from an EMBL/GenBank/DDBJ whole genome shotgun (WGS) entry which is preliminary data.</text>
</comment>
<reference evidence="4 5" key="1">
    <citation type="submission" date="2023-09" db="EMBL/GenBank/DDBJ databases">
        <title>Genomes of two closely related lineages of the louse Polyplax serrata with different host specificities.</title>
        <authorList>
            <person name="Martinu J."/>
            <person name="Tarabai H."/>
            <person name="Stefka J."/>
            <person name="Hypsa V."/>
        </authorList>
    </citation>
    <scope>NUCLEOTIDE SEQUENCE [LARGE SCALE GENOMIC DNA]</scope>
    <source>
        <strain evidence="4">98ZLc_SE</strain>
    </source>
</reference>
<feature type="compositionally biased region" description="Basic and acidic residues" evidence="3">
    <location>
        <begin position="476"/>
        <end position="492"/>
    </location>
</feature>
<feature type="region of interest" description="Disordered" evidence="3">
    <location>
        <begin position="204"/>
        <end position="223"/>
    </location>
</feature>
<feature type="region of interest" description="Disordered" evidence="3">
    <location>
        <begin position="232"/>
        <end position="251"/>
    </location>
</feature>
<gene>
    <name evidence="4" type="ORF">RUM44_004233</name>
</gene>
<feature type="compositionally biased region" description="Basic and acidic residues" evidence="3">
    <location>
        <begin position="447"/>
        <end position="457"/>
    </location>
</feature>
<evidence type="ECO:0000313" key="4">
    <source>
        <dbReference type="EMBL" id="KAK6633626.1"/>
    </source>
</evidence>
<dbReference type="PANTHER" id="PTHR21551:SF0">
    <property type="entry name" value="PROTEIN ASSOCIATED WITH TOPO II RELATED-1, ISOFORM A"/>
    <property type="match status" value="1"/>
</dbReference>
<feature type="compositionally biased region" description="Low complexity" evidence="3">
    <location>
        <begin position="210"/>
        <end position="223"/>
    </location>
</feature>
<evidence type="ECO:0000256" key="2">
    <source>
        <dbReference type="ARBA" id="ARBA00022490"/>
    </source>
</evidence>
<dbReference type="InterPro" id="IPR039900">
    <property type="entry name" value="Pat1-like"/>
</dbReference>
<dbReference type="PANTHER" id="PTHR21551">
    <property type="entry name" value="TOPOISOMERASE II-ASSOCIATED PROTEIN PAT1"/>
    <property type="match status" value="1"/>
</dbReference>
<organism evidence="4 5">
    <name type="scientific">Polyplax serrata</name>
    <name type="common">Common mouse louse</name>
    <dbReference type="NCBI Taxonomy" id="468196"/>
    <lineage>
        <taxon>Eukaryota</taxon>
        <taxon>Metazoa</taxon>
        <taxon>Ecdysozoa</taxon>
        <taxon>Arthropoda</taxon>
        <taxon>Hexapoda</taxon>
        <taxon>Insecta</taxon>
        <taxon>Pterygota</taxon>
        <taxon>Neoptera</taxon>
        <taxon>Paraneoptera</taxon>
        <taxon>Psocodea</taxon>
        <taxon>Troctomorpha</taxon>
        <taxon>Phthiraptera</taxon>
        <taxon>Anoplura</taxon>
        <taxon>Polyplacidae</taxon>
        <taxon>Polyplax</taxon>
    </lineage>
</organism>
<comment type="subcellular location">
    <subcellularLocation>
        <location evidence="1">Cytoplasm</location>
        <location evidence="1">P-body</location>
    </subcellularLocation>
</comment>
<accession>A0ABR1B286</accession>
<evidence type="ECO:0000256" key="1">
    <source>
        <dbReference type="ARBA" id="ARBA00004201"/>
    </source>
</evidence>
<keyword evidence="5" id="KW-1185">Reference proteome</keyword>
<evidence type="ECO:0000256" key="3">
    <source>
        <dbReference type="SAM" id="MobiDB-lite"/>
    </source>
</evidence>
<protein>
    <submittedName>
        <fullName evidence="4">Uncharacterized protein</fullName>
    </submittedName>
</protein>